<feature type="domain" description="Acyl-CoA dehydrogenase/oxidase C-terminal" evidence="10">
    <location>
        <begin position="308"/>
        <end position="450"/>
    </location>
</feature>
<dbReference type="Gene3D" id="1.20.140.10">
    <property type="entry name" value="Butyryl-CoA Dehydrogenase, subunit A, domain 3"/>
    <property type="match status" value="1"/>
</dbReference>
<dbReference type="Gene3D" id="1.10.540.10">
    <property type="entry name" value="Acyl-CoA dehydrogenase/oxidase, N-terminal domain"/>
    <property type="match status" value="1"/>
</dbReference>
<evidence type="ECO:0000259" key="12">
    <source>
        <dbReference type="Pfam" id="PF02771"/>
    </source>
</evidence>
<evidence type="ECO:0000259" key="10">
    <source>
        <dbReference type="Pfam" id="PF00441"/>
    </source>
</evidence>
<dbReference type="SUPFAM" id="SSF56645">
    <property type="entry name" value="Acyl-CoA dehydrogenase NM domain-like"/>
    <property type="match status" value="1"/>
</dbReference>
<dbReference type="InterPro" id="IPR037069">
    <property type="entry name" value="AcylCoA_DH/ox_N_sf"/>
</dbReference>
<dbReference type="GO" id="GO:0005759">
    <property type="term" value="C:mitochondrial matrix"/>
    <property type="evidence" value="ECO:0007669"/>
    <property type="project" value="UniProtKB-SubCell"/>
</dbReference>
<comment type="subcellular location">
    <subcellularLocation>
        <location evidence="2">Mitochondrion matrix</location>
    </subcellularLocation>
</comment>
<dbReference type="PANTHER" id="PTHR42807:SF1">
    <property type="entry name" value="GLUTARYL-COA DEHYDROGENASE, MITOCHONDRIAL"/>
    <property type="match status" value="1"/>
</dbReference>
<evidence type="ECO:0000256" key="2">
    <source>
        <dbReference type="ARBA" id="ARBA00004305"/>
    </source>
</evidence>
<dbReference type="EMBL" id="WIQZ01000077">
    <property type="protein sequence ID" value="KAF3127472.1"/>
    <property type="molecule type" value="Genomic_DNA"/>
</dbReference>
<dbReference type="FunFam" id="1.20.140.10:FF:000006">
    <property type="entry name" value="Glutaryl-CoA dehydrogenase, mitochondrial"/>
    <property type="match status" value="1"/>
</dbReference>
<dbReference type="InterPro" id="IPR052033">
    <property type="entry name" value="Glutaryl-CoA_DH_mitochondrial"/>
</dbReference>
<evidence type="ECO:0000256" key="3">
    <source>
        <dbReference type="ARBA" id="ARBA00009347"/>
    </source>
</evidence>
<sequence length="457" mass="50542">MFRTVMHPRSHLAKCLRSSILRIENQRLRTQGRAASTFDYKDSLQLRNLLEDEEIAIASTAEEYSQQRLLPRVLAAYRDENFDKSILREMGEAGFLGATITGYGCAGVSDVAMGVRYLPPKRKLFQYAANRYDAKVNNKGGRKACHKIYPVDSGYRSALSVQSSLSMGAIHDFGTEELKEQFLPTMAKGALIGCFGLTEPNHGSDPGSMETTARIDPDREGMYLLSGSKTWITNSPIADVLIVWAKLDGQVRGFLIERARCPPGTLETPAIKNKTGLRASITGMIHMDNVPVPKEFMFPDVEGLRGPFACLNNARYGIAWGTMGALEDCIERARDYSLSRKQFKGNPLAKYQLIQKKLADAVTDATFGLLACAQVGRLKEQGLLAPEMISMIKRQNCDRSLAHARHLQEIFGGNAVADEYHIGRHVANLFVAQTYEGQSDIHSLILGRAITGIQAFC</sequence>
<dbReference type="GO" id="GO:0000062">
    <property type="term" value="F:fatty-acyl-CoA binding"/>
    <property type="evidence" value="ECO:0007669"/>
    <property type="project" value="TreeGrafter"/>
</dbReference>
<dbReference type="GO" id="GO:0004361">
    <property type="term" value="F:glutaryl-CoA dehydrogenase activity"/>
    <property type="evidence" value="ECO:0007669"/>
    <property type="project" value="TreeGrafter"/>
</dbReference>
<evidence type="ECO:0000256" key="4">
    <source>
        <dbReference type="ARBA" id="ARBA00022630"/>
    </source>
</evidence>
<dbReference type="InterPro" id="IPR013786">
    <property type="entry name" value="AcylCoA_DH/ox_N"/>
</dbReference>
<evidence type="ECO:0000256" key="1">
    <source>
        <dbReference type="ARBA" id="ARBA00001974"/>
    </source>
</evidence>
<evidence type="ECO:0000259" key="11">
    <source>
        <dbReference type="Pfam" id="PF02770"/>
    </source>
</evidence>
<keyword evidence="7 9" id="KW-0560">Oxidoreductase</keyword>
<dbReference type="Pfam" id="PF02770">
    <property type="entry name" value="Acyl-CoA_dh_M"/>
    <property type="match status" value="1"/>
</dbReference>
<dbReference type="Gene3D" id="2.40.110.10">
    <property type="entry name" value="Butyryl-CoA Dehydrogenase, subunit A, domain 2"/>
    <property type="match status" value="1"/>
</dbReference>
<dbReference type="SUPFAM" id="SSF47203">
    <property type="entry name" value="Acyl-CoA dehydrogenase C-terminal domain-like"/>
    <property type="match status" value="1"/>
</dbReference>
<dbReference type="Pfam" id="PF02771">
    <property type="entry name" value="Acyl-CoA_dh_N"/>
    <property type="match status" value="2"/>
</dbReference>
<organism evidence="13 14">
    <name type="scientific">Orbilia oligospora</name>
    <name type="common">Nematode-trapping fungus</name>
    <name type="synonym">Arthrobotrys oligospora</name>
    <dbReference type="NCBI Taxonomy" id="2813651"/>
    <lineage>
        <taxon>Eukaryota</taxon>
        <taxon>Fungi</taxon>
        <taxon>Dikarya</taxon>
        <taxon>Ascomycota</taxon>
        <taxon>Pezizomycotina</taxon>
        <taxon>Orbiliomycetes</taxon>
        <taxon>Orbiliales</taxon>
        <taxon>Orbiliaceae</taxon>
        <taxon>Orbilia</taxon>
    </lineage>
</organism>
<dbReference type="InterPro" id="IPR009100">
    <property type="entry name" value="AcylCoA_DH/oxidase_NM_dom_sf"/>
</dbReference>
<dbReference type="InterPro" id="IPR009075">
    <property type="entry name" value="AcylCo_DH/oxidase_C"/>
</dbReference>
<feature type="domain" description="Acyl-CoA oxidase/dehydrogenase middle" evidence="11">
    <location>
        <begin position="194"/>
        <end position="290"/>
    </location>
</feature>
<evidence type="ECO:0000256" key="5">
    <source>
        <dbReference type="ARBA" id="ARBA00022827"/>
    </source>
</evidence>
<dbReference type="Pfam" id="PF00441">
    <property type="entry name" value="Acyl-CoA_dh_1"/>
    <property type="match status" value="1"/>
</dbReference>
<dbReference type="FunFam" id="2.40.110.10:FF:000008">
    <property type="entry name" value="Glutaryl-CoA dehydrogenase, mitochondrial"/>
    <property type="match status" value="1"/>
</dbReference>
<comment type="similarity">
    <text evidence="3 9">Belongs to the acyl-CoA dehydrogenase family.</text>
</comment>
<reference evidence="13 14" key="1">
    <citation type="submission" date="2019-06" db="EMBL/GenBank/DDBJ databases">
        <authorList>
            <person name="Palmer J.M."/>
        </authorList>
    </citation>
    <scope>NUCLEOTIDE SEQUENCE [LARGE SCALE GENOMIC DNA]</scope>
    <source>
        <strain evidence="13 14">TWF703</strain>
    </source>
</reference>
<evidence type="ECO:0000256" key="7">
    <source>
        <dbReference type="ARBA" id="ARBA00023002"/>
    </source>
</evidence>
<comment type="caution">
    <text evidence="13">The sequence shown here is derived from an EMBL/GenBank/DDBJ whole genome shotgun (WGS) entry which is preliminary data.</text>
</comment>
<dbReference type="GO" id="GO:0033539">
    <property type="term" value="P:fatty acid beta-oxidation using acyl-CoA dehydrogenase"/>
    <property type="evidence" value="ECO:0007669"/>
    <property type="project" value="TreeGrafter"/>
</dbReference>
<accession>A0A7C8JLW8</accession>
<keyword evidence="8" id="KW-0496">Mitochondrion</keyword>
<dbReference type="InterPro" id="IPR036250">
    <property type="entry name" value="AcylCo_DH-like_C"/>
</dbReference>
<evidence type="ECO:0000256" key="9">
    <source>
        <dbReference type="RuleBase" id="RU362125"/>
    </source>
</evidence>
<dbReference type="InterPro" id="IPR006091">
    <property type="entry name" value="Acyl-CoA_Oxase/DH_mid-dom"/>
</dbReference>
<evidence type="ECO:0000256" key="6">
    <source>
        <dbReference type="ARBA" id="ARBA00022946"/>
    </source>
</evidence>
<dbReference type="GO" id="GO:0005743">
    <property type="term" value="C:mitochondrial inner membrane"/>
    <property type="evidence" value="ECO:0007669"/>
    <property type="project" value="TreeGrafter"/>
</dbReference>
<protein>
    <recommendedName>
        <fullName evidence="15">Glutaryl-CoA dehydrogenase, mitochondrial</fullName>
    </recommendedName>
</protein>
<dbReference type="AlphaFoldDB" id="A0A7C8JLW8"/>
<evidence type="ECO:0000313" key="13">
    <source>
        <dbReference type="EMBL" id="KAF3127472.1"/>
    </source>
</evidence>
<dbReference type="PANTHER" id="PTHR42807">
    <property type="entry name" value="GLUTARYL-COA DEHYDROGENASE, MITOCHONDRIAL"/>
    <property type="match status" value="1"/>
</dbReference>
<dbReference type="GO" id="GO:0046949">
    <property type="term" value="P:fatty-acyl-CoA biosynthetic process"/>
    <property type="evidence" value="ECO:0007669"/>
    <property type="project" value="TreeGrafter"/>
</dbReference>
<gene>
    <name evidence="13" type="ORF">TWF703_009939</name>
</gene>
<dbReference type="GO" id="GO:0050660">
    <property type="term" value="F:flavin adenine dinucleotide binding"/>
    <property type="evidence" value="ECO:0007669"/>
    <property type="project" value="InterPro"/>
</dbReference>
<feature type="domain" description="Acyl-CoA dehydrogenase/oxidase N-terminal" evidence="12">
    <location>
        <begin position="145"/>
        <end position="189"/>
    </location>
</feature>
<proteinExistence type="inferred from homology"/>
<dbReference type="Proteomes" id="UP000480548">
    <property type="component" value="Unassembled WGS sequence"/>
</dbReference>
<comment type="cofactor">
    <cofactor evidence="1 9">
        <name>FAD</name>
        <dbReference type="ChEBI" id="CHEBI:57692"/>
    </cofactor>
</comment>
<dbReference type="InterPro" id="IPR046373">
    <property type="entry name" value="Acyl-CoA_Oxase/DH_mid-dom_sf"/>
</dbReference>
<evidence type="ECO:0008006" key="15">
    <source>
        <dbReference type="Google" id="ProtNLM"/>
    </source>
</evidence>
<keyword evidence="4 9" id="KW-0285">Flavoprotein</keyword>
<name>A0A7C8JLW8_ORBOL</name>
<evidence type="ECO:0000313" key="14">
    <source>
        <dbReference type="Proteomes" id="UP000480548"/>
    </source>
</evidence>
<keyword evidence="6" id="KW-0809">Transit peptide</keyword>
<keyword evidence="5 9" id="KW-0274">FAD</keyword>
<evidence type="ECO:0000256" key="8">
    <source>
        <dbReference type="ARBA" id="ARBA00023128"/>
    </source>
</evidence>
<feature type="domain" description="Acyl-CoA dehydrogenase/oxidase N-terminal" evidence="12">
    <location>
        <begin position="52"/>
        <end position="114"/>
    </location>
</feature>